<evidence type="ECO:0000313" key="3">
    <source>
        <dbReference type="Proteomes" id="UP000033452"/>
    </source>
</evidence>
<dbReference type="PATRIC" id="fig|43658.5.peg.4624"/>
<evidence type="ECO:0000256" key="1">
    <source>
        <dbReference type="SAM" id="Phobius"/>
    </source>
</evidence>
<reference evidence="2 3" key="1">
    <citation type="journal article" date="2015" name="BMC Genomics">
        <title>Genome mining reveals unlocked bioactive potential of marine Gram-negative bacteria.</title>
        <authorList>
            <person name="Machado H."/>
            <person name="Sonnenschein E.C."/>
            <person name="Melchiorsen J."/>
            <person name="Gram L."/>
        </authorList>
    </citation>
    <scope>NUCLEOTIDE SEQUENCE [LARGE SCALE GENOMIC DNA]</scope>
    <source>
        <strain evidence="2 3">S2471</strain>
    </source>
</reference>
<comment type="caution">
    <text evidence="2">The sequence shown here is derived from an EMBL/GenBank/DDBJ whole genome shotgun (WGS) entry which is preliminary data.</text>
</comment>
<name>A0A0F4QD13_9GAMM</name>
<keyword evidence="1" id="KW-0812">Transmembrane</keyword>
<keyword evidence="1" id="KW-1133">Transmembrane helix</keyword>
<dbReference type="Proteomes" id="UP000033452">
    <property type="component" value="Unassembled WGS sequence"/>
</dbReference>
<accession>A0A0F4QD13</accession>
<dbReference type="RefSeq" id="WP_046007103.1">
    <property type="nucleotide sequence ID" value="NZ_JXYA01000065.1"/>
</dbReference>
<feature type="transmembrane region" description="Helical" evidence="1">
    <location>
        <begin position="38"/>
        <end position="59"/>
    </location>
</feature>
<evidence type="ECO:0000313" key="2">
    <source>
        <dbReference type="EMBL" id="KJZ05591.1"/>
    </source>
</evidence>
<dbReference type="AlphaFoldDB" id="A0A0F4QD13"/>
<organism evidence="2 3">
    <name type="scientific">Pseudoalteromonas rubra</name>
    <dbReference type="NCBI Taxonomy" id="43658"/>
    <lineage>
        <taxon>Bacteria</taxon>
        <taxon>Pseudomonadati</taxon>
        <taxon>Pseudomonadota</taxon>
        <taxon>Gammaproteobacteria</taxon>
        <taxon>Alteromonadales</taxon>
        <taxon>Pseudoalteromonadaceae</taxon>
        <taxon>Pseudoalteromonas</taxon>
    </lineage>
</organism>
<sequence length="94" mass="10525">MNKPIKHLLPSVISSIIGFLIARQFDALHAWLLDKVPVLNDSGILFIALVPLAACAVVLENKYFWRHFLSLETYADVWGVSMGLQHGFVSLSIF</sequence>
<proteinExistence type="predicted"/>
<protein>
    <submittedName>
        <fullName evidence="2">Uncharacterized protein</fullName>
    </submittedName>
</protein>
<keyword evidence="3" id="KW-1185">Reference proteome</keyword>
<keyword evidence="1" id="KW-0472">Membrane</keyword>
<gene>
    <name evidence="2" type="ORF">TW77_21950</name>
</gene>
<dbReference type="EMBL" id="JXYA01000065">
    <property type="protein sequence ID" value="KJZ05591.1"/>
    <property type="molecule type" value="Genomic_DNA"/>
</dbReference>